<dbReference type="Proteomes" id="UP000295238">
    <property type="component" value="Unassembled WGS sequence"/>
</dbReference>
<gene>
    <name evidence="2" type="ORF">E2F50_14800</name>
</gene>
<organism evidence="2 3">
    <name type="scientific">Rhizobium deserti</name>
    <dbReference type="NCBI Taxonomy" id="2547961"/>
    <lineage>
        <taxon>Bacteria</taxon>
        <taxon>Pseudomonadati</taxon>
        <taxon>Pseudomonadota</taxon>
        <taxon>Alphaproteobacteria</taxon>
        <taxon>Hyphomicrobiales</taxon>
        <taxon>Rhizobiaceae</taxon>
        <taxon>Rhizobium/Agrobacterium group</taxon>
        <taxon>Rhizobium</taxon>
    </lineage>
</organism>
<proteinExistence type="predicted"/>
<feature type="domain" description="PIN" evidence="1">
    <location>
        <begin position="7"/>
        <end position="130"/>
    </location>
</feature>
<protein>
    <submittedName>
        <fullName evidence="2">Type II toxin-antitoxin system VapC family toxin</fullName>
    </submittedName>
</protein>
<accession>A0A4R5UHP6</accession>
<keyword evidence="3" id="KW-1185">Reference proteome</keyword>
<dbReference type="SUPFAM" id="SSF88723">
    <property type="entry name" value="PIN domain-like"/>
    <property type="match status" value="1"/>
</dbReference>
<evidence type="ECO:0000313" key="3">
    <source>
        <dbReference type="Proteomes" id="UP000295238"/>
    </source>
</evidence>
<comment type="caution">
    <text evidence="2">The sequence shown here is derived from an EMBL/GenBank/DDBJ whole genome shotgun (WGS) entry which is preliminary data.</text>
</comment>
<dbReference type="Pfam" id="PF01850">
    <property type="entry name" value="PIN"/>
    <property type="match status" value="1"/>
</dbReference>
<dbReference type="OrthoDB" id="574461at2"/>
<sequence length="158" mass="17889">MHGVRRIYLDTNVFIAAFERKDVLGRQLGELFTIRPNAEPRVFVTSELTLSELLVIPYRNSDEQLADAYEDLIATNEWLQVTAVTRFVLTRAAWLRSFKLSVKLPDAIHISAALEANCTHILTADLGLADLNLPPDRFLTILRPDEQTLTDLLESLAR</sequence>
<dbReference type="EMBL" id="SMTL01000003">
    <property type="protein sequence ID" value="TDK35500.1"/>
    <property type="molecule type" value="Genomic_DNA"/>
</dbReference>
<dbReference type="Gene3D" id="3.40.50.1010">
    <property type="entry name" value="5'-nuclease"/>
    <property type="match status" value="1"/>
</dbReference>
<dbReference type="InterPro" id="IPR029060">
    <property type="entry name" value="PIN-like_dom_sf"/>
</dbReference>
<name>A0A4R5UHP6_9HYPH</name>
<dbReference type="InterPro" id="IPR002716">
    <property type="entry name" value="PIN_dom"/>
</dbReference>
<evidence type="ECO:0000313" key="2">
    <source>
        <dbReference type="EMBL" id="TDK35500.1"/>
    </source>
</evidence>
<reference evidence="2 3" key="1">
    <citation type="submission" date="2019-03" db="EMBL/GenBank/DDBJ databases">
        <title>Rhizobium sp. nov., an bacterium isolated from biocrust in Mu Us Desert.</title>
        <authorList>
            <person name="Lixiong L."/>
        </authorList>
    </citation>
    <scope>NUCLEOTIDE SEQUENCE [LARGE SCALE GENOMIC DNA]</scope>
    <source>
        <strain evidence="2 3">SPY-1</strain>
    </source>
</reference>
<dbReference type="AlphaFoldDB" id="A0A4R5UHP6"/>
<evidence type="ECO:0000259" key="1">
    <source>
        <dbReference type="Pfam" id="PF01850"/>
    </source>
</evidence>